<gene>
    <name evidence="5" type="ORF">AB0E89_35025</name>
</gene>
<accession>A0ABV2ZSY9</accession>
<dbReference type="SUPFAM" id="SSF56801">
    <property type="entry name" value="Acetyl-CoA synthetase-like"/>
    <property type="match status" value="1"/>
</dbReference>
<sequence>MTSDFRLQGPRSSLTAPQDPAGPPNVVVVGFVERGGVDTEILADAVVGVVAHHAPEIVRAEHDGAPEHFDAWARDTARRFGQPPFDPSAAASMRFLLLSHEGALRAVAVAAPRFLLDAHAVGRLLRTLFSRHDQLRLDAPAARVRAGAQRRPDDEPERLTASWADRLAEVPTVLKIPSDRPRPYRHDTSGARLPVELSAEATQAVLERSRALGVTSSAFLLAAFGLILGRMTGADSLLVGITSPAGELLPVRIDIDDDRPPGAFVRAVHESVAWSLAADGVPFPRIVERLGVERSGPGHPLVQTSFSTYGEPGPERIETGTARIRIEETDGGGSRFDLSLRFGRDEPSYAGHAEYATSLWSRGEAQRFVLDYVAAVQQLTEAAGDDDGTLADVRCISPAGREVLAGLNETGRVFPSSSLDELFRAVAARRPAAVAVRDDESALTYSELAAAAAEQARLLRAAGVQDGDTVLIGVQRSAAEAVAVLGTLWAGGTYVGVDLTQPAAHTAGIVAKAAPAAAIVGDDDAGEVSRHKVPVVSPWRPEWTVGAEHVPPAAPDPDRPAYIAFTSGTTGEPKGVAVPHRAVIPLFQDTDHLVFGPGERVLRLSSLAFDVSAFELWGALLSGAVLEVCPPGLLSPGELGAFIEEREVTVAWLAAGHFRLVQEFAPTSLGTLRQLLTGGDVVPHEHVARALADHPGLTVTNGYGPTENAIFTTFHSVRRPQDVDGPLPIGTPVPGTRVYVLDRRARLLPPGAVGELCTGGEGLAVGYVDDEEETDRRFGRFSPDVPERIYRTGDLVRIDQAGRIHFVGRADHQVKVRGYRVELTAISDALNGCPEVEETVVTVTDGISDKRLLAAVRLAPGTAVTPVDLRDRLAERFPSFMVPSLWAVVDRMPLTANGKVDRRALAASAVPANVFARRKRGRRGR</sequence>
<dbReference type="InterPro" id="IPR000873">
    <property type="entry name" value="AMP-dep_synth/lig_dom"/>
</dbReference>
<dbReference type="Pfam" id="PF13193">
    <property type="entry name" value="AMP-binding_C"/>
    <property type="match status" value="1"/>
</dbReference>
<dbReference type="PANTHER" id="PTHR45527:SF1">
    <property type="entry name" value="FATTY ACID SYNTHASE"/>
    <property type="match status" value="1"/>
</dbReference>
<feature type="domain" description="AMP-binding enzyme C-terminal" evidence="4">
    <location>
        <begin position="828"/>
        <end position="899"/>
    </location>
</feature>
<dbReference type="Gene3D" id="2.30.38.10">
    <property type="entry name" value="Luciferase, Domain 3"/>
    <property type="match status" value="1"/>
</dbReference>
<keyword evidence="6" id="KW-1185">Reference proteome</keyword>
<dbReference type="InterPro" id="IPR020845">
    <property type="entry name" value="AMP-binding_CS"/>
</dbReference>
<proteinExistence type="predicted"/>
<feature type="region of interest" description="Disordered" evidence="1">
    <location>
        <begin position="1"/>
        <end position="21"/>
    </location>
</feature>
<dbReference type="NCBIfam" id="TIGR01733">
    <property type="entry name" value="AA-adenyl-dom"/>
    <property type="match status" value="1"/>
</dbReference>
<dbReference type="Gene3D" id="3.40.50.980">
    <property type="match status" value="2"/>
</dbReference>
<feature type="domain" description="Condensation" evidence="3">
    <location>
        <begin position="249"/>
        <end position="382"/>
    </location>
</feature>
<dbReference type="InterPro" id="IPR045851">
    <property type="entry name" value="AMP-bd_C_sf"/>
</dbReference>
<feature type="compositionally biased region" description="Polar residues" evidence="1">
    <location>
        <begin position="1"/>
        <end position="16"/>
    </location>
</feature>
<dbReference type="Pfam" id="PF00501">
    <property type="entry name" value="AMP-binding"/>
    <property type="match status" value="1"/>
</dbReference>
<dbReference type="Proteomes" id="UP001550739">
    <property type="component" value="Unassembled WGS sequence"/>
</dbReference>
<evidence type="ECO:0000313" key="6">
    <source>
        <dbReference type="Proteomes" id="UP001550739"/>
    </source>
</evidence>
<dbReference type="Gene3D" id="3.30.300.30">
    <property type="match status" value="1"/>
</dbReference>
<dbReference type="RefSeq" id="WP_361707403.1">
    <property type="nucleotide sequence ID" value="NZ_JBEZVE010000022.1"/>
</dbReference>
<dbReference type="InterPro" id="IPR025110">
    <property type="entry name" value="AMP-bd_C"/>
</dbReference>
<comment type="caution">
    <text evidence="5">The sequence shown here is derived from an EMBL/GenBank/DDBJ whole genome shotgun (WGS) entry which is preliminary data.</text>
</comment>
<dbReference type="InterPro" id="IPR023213">
    <property type="entry name" value="CAT-like_dom_sf"/>
</dbReference>
<feature type="domain" description="AMP-dependent synthetase/ligase" evidence="2">
    <location>
        <begin position="423"/>
        <end position="767"/>
    </location>
</feature>
<name>A0ABV2ZSY9_9ACTN</name>
<dbReference type="EMBL" id="JBEZVE010000022">
    <property type="protein sequence ID" value="MEU3785696.1"/>
    <property type="molecule type" value="Genomic_DNA"/>
</dbReference>
<dbReference type="SUPFAM" id="SSF52777">
    <property type="entry name" value="CoA-dependent acyltransferases"/>
    <property type="match status" value="1"/>
</dbReference>
<dbReference type="Gene3D" id="3.30.559.10">
    <property type="entry name" value="Chloramphenicol acetyltransferase-like domain"/>
    <property type="match status" value="1"/>
</dbReference>
<dbReference type="InterPro" id="IPR001242">
    <property type="entry name" value="Condensation_dom"/>
</dbReference>
<reference evidence="5 6" key="1">
    <citation type="submission" date="2024-06" db="EMBL/GenBank/DDBJ databases">
        <title>The Natural Products Discovery Center: Release of the First 8490 Sequenced Strains for Exploring Actinobacteria Biosynthetic Diversity.</title>
        <authorList>
            <person name="Kalkreuter E."/>
            <person name="Kautsar S.A."/>
            <person name="Yang D."/>
            <person name="Bader C.D."/>
            <person name="Teijaro C.N."/>
            <person name="Fluegel L."/>
            <person name="Davis C.M."/>
            <person name="Simpson J.R."/>
            <person name="Lauterbach L."/>
            <person name="Steele A.D."/>
            <person name="Gui C."/>
            <person name="Meng S."/>
            <person name="Li G."/>
            <person name="Viehrig K."/>
            <person name="Ye F."/>
            <person name="Su P."/>
            <person name="Kiefer A.F."/>
            <person name="Nichols A."/>
            <person name="Cepeda A.J."/>
            <person name="Yan W."/>
            <person name="Fan B."/>
            <person name="Jiang Y."/>
            <person name="Adhikari A."/>
            <person name="Zheng C.-J."/>
            <person name="Schuster L."/>
            <person name="Cowan T.M."/>
            <person name="Smanski M.J."/>
            <person name="Chevrette M.G."/>
            <person name="De Carvalho L.P.S."/>
            <person name="Shen B."/>
        </authorList>
    </citation>
    <scope>NUCLEOTIDE SEQUENCE [LARGE SCALE GENOMIC DNA]</scope>
    <source>
        <strain evidence="5 6">NPDC033843</strain>
    </source>
</reference>
<dbReference type="PROSITE" id="PS00455">
    <property type="entry name" value="AMP_BINDING"/>
    <property type="match status" value="1"/>
</dbReference>
<evidence type="ECO:0000256" key="1">
    <source>
        <dbReference type="SAM" id="MobiDB-lite"/>
    </source>
</evidence>
<evidence type="ECO:0000259" key="3">
    <source>
        <dbReference type="Pfam" id="PF00668"/>
    </source>
</evidence>
<protein>
    <submittedName>
        <fullName evidence="5">Amino acid adenylation domain-containing protein</fullName>
    </submittedName>
</protein>
<dbReference type="Pfam" id="PF00668">
    <property type="entry name" value="Condensation"/>
    <property type="match status" value="1"/>
</dbReference>
<evidence type="ECO:0000259" key="4">
    <source>
        <dbReference type="Pfam" id="PF13193"/>
    </source>
</evidence>
<dbReference type="Gene3D" id="3.30.559.30">
    <property type="entry name" value="Nonribosomal peptide synthetase, condensation domain"/>
    <property type="match status" value="1"/>
</dbReference>
<dbReference type="PANTHER" id="PTHR45527">
    <property type="entry name" value="NONRIBOSOMAL PEPTIDE SYNTHETASE"/>
    <property type="match status" value="1"/>
</dbReference>
<evidence type="ECO:0000259" key="2">
    <source>
        <dbReference type="Pfam" id="PF00501"/>
    </source>
</evidence>
<evidence type="ECO:0000313" key="5">
    <source>
        <dbReference type="EMBL" id="MEU3785696.1"/>
    </source>
</evidence>
<organism evidence="5 6">
    <name type="scientific">Streptomyces sp. 900129855</name>
    <dbReference type="NCBI Taxonomy" id="3155129"/>
    <lineage>
        <taxon>Bacteria</taxon>
        <taxon>Bacillati</taxon>
        <taxon>Actinomycetota</taxon>
        <taxon>Actinomycetes</taxon>
        <taxon>Kitasatosporales</taxon>
        <taxon>Streptomycetaceae</taxon>
        <taxon>Streptomyces</taxon>
    </lineage>
</organism>
<dbReference type="InterPro" id="IPR010071">
    <property type="entry name" value="AA_adenyl_dom"/>
</dbReference>